<dbReference type="EMBL" id="JPRL01000001">
    <property type="protein sequence ID" value="KFF06109.1"/>
    <property type="molecule type" value="Genomic_DNA"/>
</dbReference>
<evidence type="ECO:0000313" key="2">
    <source>
        <dbReference type="Proteomes" id="UP000028715"/>
    </source>
</evidence>
<evidence type="ECO:0000313" key="1">
    <source>
        <dbReference type="EMBL" id="KFF06109.1"/>
    </source>
</evidence>
<dbReference type="RefSeq" id="WP_035684230.1">
    <property type="nucleotide sequence ID" value="NZ_JPRL01000001.1"/>
</dbReference>
<proteinExistence type="predicted"/>
<dbReference type="Proteomes" id="UP000028715">
    <property type="component" value="Unassembled WGS sequence"/>
</dbReference>
<reference evidence="1 2" key="1">
    <citation type="submission" date="2014-07" db="EMBL/GenBank/DDBJ databases">
        <title>Genome of Flavobacterium reichenbachii LMG 25512.</title>
        <authorList>
            <person name="Stropko S.J."/>
            <person name="Pipes S.E."/>
            <person name="Newman J.D."/>
        </authorList>
    </citation>
    <scope>NUCLEOTIDE SEQUENCE [LARGE SCALE GENOMIC DNA]</scope>
    <source>
        <strain evidence="1 2">LMG 25512</strain>
    </source>
</reference>
<gene>
    <name evidence="1" type="ORF">IW19_11470</name>
</gene>
<comment type="caution">
    <text evidence="1">The sequence shown here is derived from an EMBL/GenBank/DDBJ whole genome shotgun (WGS) entry which is preliminary data.</text>
</comment>
<sequence length="113" mass="12849">MQIQNKEQAENLVQLMSKVNYFTKLKTEHTIGNSFSVSLKVSSYYELNRMVSDLLTASITLLHPDAKSLSGFTKDNAINVMTLLEIALQLLPEEEMELLDDLHKVYLKSDTNL</sequence>
<dbReference type="AlphaFoldDB" id="A0A085ZNU5"/>
<protein>
    <submittedName>
        <fullName evidence="1">Uncharacterized protein</fullName>
    </submittedName>
</protein>
<name>A0A085ZNU5_9FLAO</name>
<organism evidence="1 2">
    <name type="scientific">Flavobacterium reichenbachii</name>
    <dbReference type="NCBI Taxonomy" id="362418"/>
    <lineage>
        <taxon>Bacteria</taxon>
        <taxon>Pseudomonadati</taxon>
        <taxon>Bacteroidota</taxon>
        <taxon>Flavobacteriia</taxon>
        <taxon>Flavobacteriales</taxon>
        <taxon>Flavobacteriaceae</taxon>
        <taxon>Flavobacterium</taxon>
    </lineage>
</organism>
<keyword evidence="2" id="KW-1185">Reference proteome</keyword>
<dbReference type="eggNOG" id="ENOG5030YP1">
    <property type="taxonomic scope" value="Bacteria"/>
</dbReference>
<dbReference type="OrthoDB" id="1358284at2"/>
<accession>A0A085ZNU5</accession>